<evidence type="ECO:0000313" key="9">
    <source>
        <dbReference type="EMBL" id="KAF3076550.1"/>
    </source>
</evidence>
<dbReference type="GO" id="GO:0000976">
    <property type="term" value="F:transcription cis-regulatory region binding"/>
    <property type="evidence" value="ECO:0007669"/>
    <property type="project" value="TreeGrafter"/>
</dbReference>
<evidence type="ECO:0000256" key="6">
    <source>
        <dbReference type="SAM" id="Coils"/>
    </source>
</evidence>
<accession>A0A9P4XQ18</accession>
<keyword evidence="6" id="KW-0175">Coiled coil</keyword>
<dbReference type="Proteomes" id="UP000801864">
    <property type="component" value="Unassembled WGS sequence"/>
</dbReference>
<dbReference type="CDD" id="cd12148">
    <property type="entry name" value="fungal_TF_MHR"/>
    <property type="match status" value="1"/>
</dbReference>
<evidence type="ECO:0000256" key="4">
    <source>
        <dbReference type="ARBA" id="ARBA00023163"/>
    </source>
</evidence>
<protein>
    <recommendedName>
        <fullName evidence="8">Zn(2)-C6 fungal-type domain-containing protein</fullName>
    </recommendedName>
</protein>
<evidence type="ECO:0000256" key="1">
    <source>
        <dbReference type="ARBA" id="ARBA00004123"/>
    </source>
</evidence>
<keyword evidence="2" id="KW-0805">Transcription regulation</keyword>
<sequence length="670" mass="75718">MQKNACLSCRTSKLRCSLETFAEHNKCKRCFTTNNQCVFKTVAPRQRRKRTDTRVTALEQRLAELQASIDSQKSKQYDSGIVHTTANRHVLQAPPTIPQPINGAYASETAALIEDRKWLPQEREDKLVENGHLQSSLETLLASNLLSTGKAIALFNDFVSNVLTQYPIVAFSSQETFDWLRRRRPTLLLAVITAACRASDPGLFRKLHFHLRGNLSEQAMVRGQKSVELVQAILVMVEWYDTPEDMVQLNFYTWIQIAGLMVRELGLWPWSEEISPVEHTAVEWRTSFAAYLTMSIAAVSLRRPMSMVWTDSMRKGLDAFEKNSVLDNDKRLAAWVRLQMIAEGVEALRIKVHASLALPGADAASPVDLHTISSLESRFARWRDAAQPVLNGSLRMHFFYCRIKFYELAVTCSPTRSATHPETQPPGLAAVRDMAYIRAIMSLIQSSHSALDTLVLFNITTYRRCPTVTSIRALYALQEIITVWKSVYHQRGYLSEFVNEEVLALSFYARQTEEFFKQATGTEGFAIPKMALNALANVLFSLGDMKSHKRQYRVQQPELVGQEKQQGPAKAPRRMVNDLDVILIIDLGNIQAPFAEHVQVQVQGQGQEREQEREQDRDWDDVRSDTTLEWPPTSASDGFSVTLGDVLLAPELEAMTAPDSVIDPGWLLSE</sequence>
<dbReference type="GO" id="GO:0000981">
    <property type="term" value="F:DNA-binding transcription factor activity, RNA polymerase II-specific"/>
    <property type="evidence" value="ECO:0007669"/>
    <property type="project" value="InterPro"/>
</dbReference>
<dbReference type="Gene3D" id="4.10.240.10">
    <property type="entry name" value="Zn(2)-C6 fungal-type DNA-binding domain"/>
    <property type="match status" value="1"/>
</dbReference>
<dbReference type="CDD" id="cd00067">
    <property type="entry name" value="GAL4"/>
    <property type="match status" value="1"/>
</dbReference>
<evidence type="ECO:0000256" key="7">
    <source>
        <dbReference type="SAM" id="MobiDB-lite"/>
    </source>
</evidence>
<dbReference type="PROSITE" id="PS50048">
    <property type="entry name" value="ZN2_CY6_FUNGAL_2"/>
    <property type="match status" value="1"/>
</dbReference>
<dbReference type="PROSITE" id="PS00463">
    <property type="entry name" value="ZN2_CY6_FUNGAL_1"/>
    <property type="match status" value="1"/>
</dbReference>
<keyword evidence="10" id="KW-1185">Reference proteome</keyword>
<feature type="domain" description="Zn(2)-C6 fungal-type" evidence="8">
    <location>
        <begin position="5"/>
        <end position="39"/>
    </location>
</feature>
<evidence type="ECO:0000313" key="10">
    <source>
        <dbReference type="Proteomes" id="UP000801864"/>
    </source>
</evidence>
<dbReference type="PANTHER" id="PTHR31845">
    <property type="entry name" value="FINGER DOMAIN PROTEIN, PUTATIVE-RELATED"/>
    <property type="match status" value="1"/>
</dbReference>
<evidence type="ECO:0000256" key="3">
    <source>
        <dbReference type="ARBA" id="ARBA00023125"/>
    </source>
</evidence>
<dbReference type="InterPro" id="IPR001138">
    <property type="entry name" value="Zn2Cys6_DnaBD"/>
</dbReference>
<comment type="subcellular location">
    <subcellularLocation>
        <location evidence="1">Nucleus</location>
    </subcellularLocation>
</comment>
<dbReference type="InterPro" id="IPR051089">
    <property type="entry name" value="prtT"/>
</dbReference>
<comment type="caution">
    <text evidence="9">The sequence shown here is derived from an EMBL/GenBank/DDBJ whole genome shotgun (WGS) entry which is preliminary data.</text>
</comment>
<dbReference type="GO" id="GO:0008270">
    <property type="term" value="F:zinc ion binding"/>
    <property type="evidence" value="ECO:0007669"/>
    <property type="project" value="InterPro"/>
</dbReference>
<dbReference type="InterPro" id="IPR036864">
    <property type="entry name" value="Zn2-C6_fun-type_DNA-bd_sf"/>
</dbReference>
<dbReference type="GO" id="GO:0005634">
    <property type="term" value="C:nucleus"/>
    <property type="evidence" value="ECO:0007669"/>
    <property type="project" value="UniProtKB-SubCell"/>
</dbReference>
<feature type="region of interest" description="Disordered" evidence="7">
    <location>
        <begin position="603"/>
        <end position="636"/>
    </location>
</feature>
<dbReference type="SUPFAM" id="SSF57701">
    <property type="entry name" value="Zn2/Cys6 DNA-binding domain"/>
    <property type="match status" value="1"/>
</dbReference>
<proteinExistence type="predicted"/>
<keyword evidence="5" id="KW-0539">Nucleus</keyword>
<feature type="coiled-coil region" evidence="6">
    <location>
        <begin position="48"/>
        <end position="75"/>
    </location>
</feature>
<organism evidence="9 10">
    <name type="scientific">Trichoderma lentiforme</name>
    <dbReference type="NCBI Taxonomy" id="1567552"/>
    <lineage>
        <taxon>Eukaryota</taxon>
        <taxon>Fungi</taxon>
        <taxon>Dikarya</taxon>
        <taxon>Ascomycota</taxon>
        <taxon>Pezizomycotina</taxon>
        <taxon>Sordariomycetes</taxon>
        <taxon>Hypocreomycetidae</taxon>
        <taxon>Hypocreales</taxon>
        <taxon>Hypocreaceae</taxon>
        <taxon>Trichoderma</taxon>
    </lineage>
</organism>
<dbReference type="PANTHER" id="PTHR31845:SF39">
    <property type="entry name" value="TRANSCRIPTION FACTOR PBCR-RELATED"/>
    <property type="match status" value="1"/>
</dbReference>
<evidence type="ECO:0000256" key="2">
    <source>
        <dbReference type="ARBA" id="ARBA00023015"/>
    </source>
</evidence>
<dbReference type="EMBL" id="QLNT01000002">
    <property type="protein sequence ID" value="KAF3076550.1"/>
    <property type="molecule type" value="Genomic_DNA"/>
</dbReference>
<feature type="compositionally biased region" description="Basic and acidic residues" evidence="7">
    <location>
        <begin position="607"/>
        <end position="626"/>
    </location>
</feature>
<gene>
    <name evidence="9" type="ORF">CFAM422_001752</name>
</gene>
<reference evidence="9 10" key="1">
    <citation type="submission" date="2018-06" db="EMBL/GenBank/DDBJ databases">
        <title>Genome analysis of cellulolytic fungus Trichoderma lentiforme CFAM-422.</title>
        <authorList>
            <person name="Steindorff A.S."/>
            <person name="Formighieri E.F."/>
            <person name="Midorikawa G.E.O."/>
            <person name="Tamietti M.S."/>
            <person name="Ramos E.Z."/>
            <person name="Silva A.S."/>
            <person name="Bon E.P.S."/>
            <person name="Mendes T.D."/>
            <person name="Damaso M.C.T."/>
            <person name="Favaro L.C.L."/>
        </authorList>
    </citation>
    <scope>NUCLEOTIDE SEQUENCE [LARGE SCALE GENOMIC DNA]</scope>
    <source>
        <strain evidence="9 10">CFAM-422</strain>
    </source>
</reference>
<keyword evidence="3" id="KW-0238">DNA-binding</keyword>
<evidence type="ECO:0000259" key="8">
    <source>
        <dbReference type="PROSITE" id="PS50048"/>
    </source>
</evidence>
<evidence type="ECO:0000256" key="5">
    <source>
        <dbReference type="ARBA" id="ARBA00023242"/>
    </source>
</evidence>
<keyword evidence="4" id="KW-0804">Transcription</keyword>
<dbReference type="AlphaFoldDB" id="A0A9P4XQ18"/>
<name>A0A9P4XQ18_9HYPO</name>